<dbReference type="InterPro" id="IPR005195">
    <property type="entry name" value="Glyco_hydro_65_M"/>
</dbReference>
<feature type="binding site" evidence="3">
    <location>
        <position position="895"/>
    </location>
    <ligand>
        <name>substrate</name>
    </ligand>
</feature>
<dbReference type="InterPro" id="IPR010976">
    <property type="entry name" value="B-phosphoglucomutase_hydrolase"/>
</dbReference>
<dbReference type="SFLD" id="SFLDG01135">
    <property type="entry name" value="C1.5.6:_HAD__Beta-PGM__Phospha"/>
    <property type="match status" value="1"/>
</dbReference>
<name>A0A951Q376_9NOST</name>
<dbReference type="InterPro" id="IPR006439">
    <property type="entry name" value="HAD-SF_hydro_IA"/>
</dbReference>
<feature type="binding site" evidence="4">
    <location>
        <position position="919"/>
    </location>
    <ligand>
        <name>Mg(2+)</name>
        <dbReference type="ChEBI" id="CHEBI:18420"/>
    </ligand>
</feature>
<dbReference type="Gene3D" id="3.40.50.1000">
    <property type="entry name" value="HAD superfamily/HAD-like"/>
    <property type="match status" value="1"/>
</dbReference>
<reference evidence="9" key="2">
    <citation type="journal article" date="2022" name="Microbiol. Resour. Announc.">
        <title>Metagenome Sequencing to Explore Phylogenomics of Terrestrial Cyanobacteria.</title>
        <authorList>
            <person name="Ward R.D."/>
            <person name="Stajich J.E."/>
            <person name="Johansen J.R."/>
            <person name="Huntemann M."/>
            <person name="Clum A."/>
            <person name="Foster B."/>
            <person name="Foster B."/>
            <person name="Roux S."/>
            <person name="Palaniappan K."/>
            <person name="Varghese N."/>
            <person name="Mukherjee S."/>
            <person name="Reddy T.B.K."/>
            <person name="Daum C."/>
            <person name="Copeland A."/>
            <person name="Chen I.A."/>
            <person name="Ivanova N.N."/>
            <person name="Kyrpides N.C."/>
            <person name="Shapiro N."/>
            <person name="Eloe-Fadrosh E.A."/>
            <person name="Pietrasiak N."/>
        </authorList>
    </citation>
    <scope>NUCLEOTIDE SEQUENCE</scope>
    <source>
        <strain evidence="9">JT2-VF2</strain>
    </source>
</reference>
<dbReference type="NCBIfam" id="TIGR01990">
    <property type="entry name" value="bPGM"/>
    <property type="match status" value="1"/>
</dbReference>
<feature type="site" description="Important for catalytic activity and assists the phosphoryl transfer reaction to Asp8 by balancing charge and orienting the reacting groups" evidence="5">
    <location>
        <position position="895"/>
    </location>
</feature>
<dbReference type="InterPro" id="IPR023198">
    <property type="entry name" value="PGP-like_dom2"/>
</dbReference>
<dbReference type="Gene3D" id="1.50.10.10">
    <property type="match status" value="1"/>
</dbReference>
<evidence type="ECO:0000259" key="6">
    <source>
        <dbReference type="Pfam" id="PF03632"/>
    </source>
</evidence>
<feature type="binding site" evidence="4">
    <location>
        <position position="763"/>
    </location>
    <ligand>
        <name>Mg(2+)</name>
        <dbReference type="ChEBI" id="CHEBI:18420"/>
    </ligand>
</feature>
<dbReference type="InterPro" id="IPR005194">
    <property type="entry name" value="Glyco_hydro_65_C"/>
</dbReference>
<sequence>MSNVSVRNSQHNQALLEATDWNVIETEFDPTQLHHKETVFTISNGYLGTRGTFEEGYPQDFPATIIHGVYDKVAIAYTELVNCPSWLPLVVKVAGDRFSMDSGEILNYERRLDLRLGIVSRDVRWRSPKGHTLDLHFERFASLANQHVLAIRTQVTSLDFEGDISVEAVLNPEPDTQGIKHWKTLNQGGVEQIIWQYNQTHHSEIQLGMAAKLVVEGENAAPVCLENADTSPTLTTTFRAVPGKTVTVEKIVTVFTSRETEIPIAAALQTLADEPNYSTLLAAHIAAWEQVWQDSDIIIEGDRQAQLSVRYNLFQILAVAPRHDDRVSIPPKTLSGFAYRGHIFWDTEIFILPFLTLTQPALARNLLTYRYHTLPGARRKAQEAGYQGAMFAWESADTGDEVTPRWVPDANGGLVRIWCGDIEVHITADIAYAVWHYWQFTDNDDWMRDYGAEILLDTAVFWESRVQWNSDRNCYDILDVIGPDENHDRVNNNAFTNLMVQWHLQSALALWDWLKQACPETSAQLAQQLDLTTERLHKWVDIQEHLFVNQDALTGLIEQFEGFFQLEDVNLADYEPRSKSLQGLLGIEATNEKQILKQPDVLMLLYLLRGRYDYKTLASNWDYYTKRTDHTYGSSLGPAIHAILACDLNQPTHAYTHFLRSALVDLEDVRRNAAEGIHAASAGGVWQAVVFGFGGIRMTQFGPVACPNLPPSWKRLKFRLQWRNEWYDFDLRQETDMEIADQQADVNLQTSVPAISGVIFDLDGVLTDTSELHYLGWKRVADEEGIPFDREANDAIRGLPRRETLLKILGDRPATEEQIQEIMERKNNYFLKLIQNITTAHLLPGVANLLQELRSAGIKVALGSSSKNAQTVIQRLGIRDKFDAIADGYSVSQPKPAPDLFLFAAQQLRVSPSQCLVVEDATAGIEAATAAGMWTVGLGPVERVGRANVVLPNLEGVRWQELQQRIASTSNNPVALVEARL</sequence>
<dbReference type="SUPFAM" id="SSF48208">
    <property type="entry name" value="Six-hairpin glycosidases"/>
    <property type="match status" value="1"/>
</dbReference>
<reference evidence="9" key="1">
    <citation type="submission" date="2021-05" db="EMBL/GenBank/DDBJ databases">
        <authorList>
            <person name="Pietrasiak N."/>
            <person name="Ward R."/>
            <person name="Stajich J.E."/>
            <person name="Kurbessoian T."/>
        </authorList>
    </citation>
    <scope>NUCLEOTIDE SEQUENCE</scope>
    <source>
        <strain evidence="9">JT2-VF2</strain>
    </source>
</reference>
<dbReference type="InterPro" id="IPR036412">
    <property type="entry name" value="HAD-like_sf"/>
</dbReference>
<dbReference type="InterPro" id="IPR005196">
    <property type="entry name" value="Glyco_hydro_65_N"/>
</dbReference>
<evidence type="ECO:0000256" key="3">
    <source>
        <dbReference type="PIRSR" id="PIRSR610972-2"/>
    </source>
</evidence>
<dbReference type="PANTHER" id="PTHR11051">
    <property type="entry name" value="GLYCOSYL HYDROLASE-RELATED"/>
    <property type="match status" value="1"/>
</dbReference>
<dbReference type="CDD" id="cd02598">
    <property type="entry name" value="HAD_BPGM"/>
    <property type="match status" value="1"/>
</dbReference>
<feature type="domain" description="Glycoside hydrolase family 65 N-terminal" evidence="8">
    <location>
        <begin position="24"/>
        <end position="258"/>
    </location>
</feature>
<dbReference type="InterPro" id="IPR010972">
    <property type="entry name" value="Beta-PGM"/>
</dbReference>
<dbReference type="InterPro" id="IPR037018">
    <property type="entry name" value="GH65_N"/>
</dbReference>
<feature type="binding site" evidence="3">
    <location>
        <begin position="864"/>
        <end position="868"/>
    </location>
    <ligand>
        <name>substrate</name>
    </ligand>
</feature>
<dbReference type="InterPro" id="IPR012341">
    <property type="entry name" value="6hp_glycosidase-like_sf"/>
</dbReference>
<dbReference type="AlphaFoldDB" id="A0A951Q376"/>
<keyword evidence="4" id="KW-0460">Magnesium</keyword>
<dbReference type="GO" id="GO:0016757">
    <property type="term" value="F:glycosyltransferase activity"/>
    <property type="evidence" value="ECO:0007669"/>
    <property type="project" value="UniProtKB-ARBA"/>
</dbReference>
<evidence type="ECO:0000256" key="5">
    <source>
        <dbReference type="PIRSR" id="PIRSR610972-4"/>
    </source>
</evidence>
<dbReference type="Gene3D" id="2.70.98.40">
    <property type="entry name" value="Glycoside hydrolase, family 65, N-terminal domain"/>
    <property type="match status" value="1"/>
</dbReference>
<comment type="cofactor">
    <cofactor evidence="4">
        <name>Mg(2+)</name>
        <dbReference type="ChEBI" id="CHEBI:18420"/>
    </cofactor>
    <text evidence="4">Binds 2 magnesium ions per subunit.</text>
</comment>
<accession>A0A951Q376</accession>
<keyword evidence="9" id="KW-0413">Isomerase</keyword>
<evidence type="ECO:0000259" key="8">
    <source>
        <dbReference type="Pfam" id="PF03636"/>
    </source>
</evidence>
<feature type="domain" description="Glycoside hydrolase family 65 central catalytic" evidence="6">
    <location>
        <begin position="310"/>
        <end position="687"/>
    </location>
</feature>
<dbReference type="PANTHER" id="PTHR11051:SF8">
    <property type="entry name" value="PROTEIN-GLUCOSYLGALACTOSYLHYDROXYLYSINE GLUCOSIDASE"/>
    <property type="match status" value="1"/>
</dbReference>
<dbReference type="Gene3D" id="1.10.150.240">
    <property type="entry name" value="Putative phosphatase, domain 2"/>
    <property type="match status" value="1"/>
</dbReference>
<protein>
    <submittedName>
        <fullName evidence="9">Beta-phosphoglucomutase</fullName>
        <ecNumber evidence="9">5.4.2.6</ecNumber>
    </submittedName>
</protein>
<feature type="active site" description="Nucleophile" evidence="2">
    <location>
        <position position="761"/>
    </location>
</feature>
<dbReference type="GO" id="GO:0004553">
    <property type="term" value="F:hydrolase activity, hydrolyzing O-glycosyl compounds"/>
    <property type="evidence" value="ECO:0007669"/>
    <property type="project" value="TreeGrafter"/>
</dbReference>
<evidence type="ECO:0000256" key="4">
    <source>
        <dbReference type="PIRSR" id="PIRSR610972-3"/>
    </source>
</evidence>
<evidence type="ECO:0000313" key="9">
    <source>
        <dbReference type="EMBL" id="MBW4564073.1"/>
    </source>
</evidence>
<dbReference type="NCBIfam" id="TIGR02009">
    <property type="entry name" value="PGMB-YQAB-SF"/>
    <property type="match status" value="1"/>
</dbReference>
<feature type="active site" description="Proton donor/acceptor" evidence="2">
    <location>
        <position position="763"/>
    </location>
</feature>
<dbReference type="GO" id="GO:0000287">
    <property type="term" value="F:magnesium ion binding"/>
    <property type="evidence" value="ECO:0007669"/>
    <property type="project" value="InterPro"/>
</dbReference>
<dbReference type="InterPro" id="IPR023214">
    <property type="entry name" value="HAD_sf"/>
</dbReference>
<dbReference type="InterPro" id="IPR008928">
    <property type="entry name" value="6-hairpin_glycosidase_sf"/>
</dbReference>
<evidence type="ECO:0000256" key="1">
    <source>
        <dbReference type="ARBA" id="ARBA00006171"/>
    </source>
</evidence>
<feature type="binding site" evidence="3">
    <location>
        <position position="777"/>
    </location>
    <ligand>
        <name>substrate</name>
    </ligand>
</feature>
<feature type="binding site" evidence="4">
    <location>
        <position position="920"/>
    </location>
    <ligand>
        <name>Mg(2+)</name>
        <dbReference type="ChEBI" id="CHEBI:18420"/>
    </ligand>
</feature>
<comment type="caution">
    <text evidence="9">The sequence shown here is derived from an EMBL/GenBank/DDBJ whole genome shotgun (WGS) entry which is preliminary data.</text>
</comment>
<dbReference type="Pfam" id="PF03633">
    <property type="entry name" value="Glyco_hydro_65C"/>
    <property type="match status" value="1"/>
</dbReference>
<dbReference type="PRINTS" id="PR00413">
    <property type="entry name" value="HADHALOGNASE"/>
</dbReference>
<dbReference type="Proteomes" id="UP000715781">
    <property type="component" value="Unassembled WGS sequence"/>
</dbReference>
<proteinExistence type="inferred from homology"/>
<dbReference type="Pfam" id="PF03632">
    <property type="entry name" value="Glyco_hydro_65m"/>
    <property type="match status" value="1"/>
</dbReference>
<evidence type="ECO:0000313" key="10">
    <source>
        <dbReference type="Proteomes" id="UP000715781"/>
    </source>
</evidence>
<gene>
    <name evidence="9" type="primary">pgmB</name>
    <name evidence="9" type="ORF">KME32_23620</name>
</gene>
<feature type="binding site" evidence="3">
    <location>
        <begin position="761"/>
        <end position="763"/>
    </location>
    <ligand>
        <name>substrate</name>
    </ligand>
</feature>
<dbReference type="GO" id="GO:0030246">
    <property type="term" value="F:carbohydrate binding"/>
    <property type="evidence" value="ECO:0007669"/>
    <property type="project" value="InterPro"/>
</dbReference>
<dbReference type="Pfam" id="PF00702">
    <property type="entry name" value="Hydrolase"/>
    <property type="match status" value="1"/>
</dbReference>
<feature type="site" description="Important for catalytic activity and assists the phosphoryl transfer reaction to Asp8 by balancing charge and orienting the reacting groups" evidence="5">
    <location>
        <position position="864"/>
    </location>
</feature>
<feature type="binding site" evidence="3">
    <location>
        <position position="826"/>
    </location>
    <ligand>
        <name>substrate</name>
    </ligand>
</feature>
<organism evidence="9 10">
    <name type="scientific">Mojavia pulchra JT2-VF2</name>
    <dbReference type="NCBI Taxonomy" id="287848"/>
    <lineage>
        <taxon>Bacteria</taxon>
        <taxon>Bacillati</taxon>
        <taxon>Cyanobacteriota</taxon>
        <taxon>Cyanophyceae</taxon>
        <taxon>Nostocales</taxon>
        <taxon>Nostocaceae</taxon>
    </lineage>
</organism>
<dbReference type="EC" id="5.4.2.6" evidence="9"/>
<dbReference type="SFLD" id="SFLDS00003">
    <property type="entry name" value="Haloacid_Dehalogenase"/>
    <property type="match status" value="1"/>
</dbReference>
<dbReference type="GO" id="GO:0008801">
    <property type="term" value="F:beta-phosphoglucomutase activity"/>
    <property type="evidence" value="ECO:0007669"/>
    <property type="project" value="UniProtKB-EC"/>
</dbReference>
<dbReference type="SUPFAM" id="SSF56784">
    <property type="entry name" value="HAD-like"/>
    <property type="match status" value="1"/>
</dbReference>
<evidence type="ECO:0000259" key="7">
    <source>
        <dbReference type="Pfam" id="PF03633"/>
    </source>
</evidence>
<keyword evidence="4" id="KW-0479">Metal-binding</keyword>
<feature type="binding site" evidence="4">
    <location>
        <position position="761"/>
    </location>
    <ligand>
        <name>Mg(2+)</name>
        <dbReference type="ChEBI" id="CHEBI:18420"/>
    </ligand>
</feature>
<feature type="domain" description="Glycoside hydrolase family 65 C-terminal" evidence="7">
    <location>
        <begin position="707"/>
        <end position="734"/>
    </location>
</feature>
<comment type="similarity">
    <text evidence="1">Belongs to the HAD-like hydrolase superfamily. CbbY/CbbZ/Gph/YieH family.</text>
</comment>
<dbReference type="Gene3D" id="2.60.420.10">
    <property type="entry name" value="Maltose phosphorylase, domain 3"/>
    <property type="match status" value="1"/>
</dbReference>
<dbReference type="GO" id="GO:0005975">
    <property type="term" value="P:carbohydrate metabolic process"/>
    <property type="evidence" value="ECO:0007669"/>
    <property type="project" value="InterPro"/>
</dbReference>
<feature type="binding site" evidence="3">
    <location>
        <begin position="796"/>
        <end position="801"/>
    </location>
    <ligand>
        <name>substrate</name>
    </ligand>
</feature>
<dbReference type="Pfam" id="PF03636">
    <property type="entry name" value="Glyco_hydro_65N"/>
    <property type="match status" value="1"/>
</dbReference>
<dbReference type="InterPro" id="IPR011013">
    <property type="entry name" value="Gal_mutarotase_sf_dom"/>
</dbReference>
<dbReference type="SFLD" id="SFLDG01129">
    <property type="entry name" value="C1.5:_HAD__Beta-PGM__Phosphata"/>
    <property type="match status" value="1"/>
</dbReference>
<dbReference type="EMBL" id="JAHHHN010000018">
    <property type="protein sequence ID" value="MBW4564073.1"/>
    <property type="molecule type" value="Genomic_DNA"/>
</dbReference>
<evidence type="ECO:0000256" key="2">
    <source>
        <dbReference type="PIRSR" id="PIRSR610972-1"/>
    </source>
</evidence>
<dbReference type="NCBIfam" id="TIGR01509">
    <property type="entry name" value="HAD-SF-IA-v3"/>
    <property type="match status" value="1"/>
</dbReference>
<dbReference type="SUPFAM" id="SSF74650">
    <property type="entry name" value="Galactose mutarotase-like"/>
    <property type="match status" value="1"/>
</dbReference>